<organism evidence="1 2">
    <name type="scientific">Geodia barretti</name>
    <name type="common">Barrett's horny sponge</name>
    <dbReference type="NCBI Taxonomy" id="519541"/>
    <lineage>
        <taxon>Eukaryota</taxon>
        <taxon>Metazoa</taxon>
        <taxon>Porifera</taxon>
        <taxon>Demospongiae</taxon>
        <taxon>Heteroscleromorpha</taxon>
        <taxon>Tetractinellida</taxon>
        <taxon>Astrophorina</taxon>
        <taxon>Geodiidae</taxon>
        <taxon>Geodia</taxon>
    </lineage>
</organism>
<dbReference type="AlphaFoldDB" id="A0AA35T8A6"/>
<protein>
    <submittedName>
        <fullName evidence="1">Uncharacterized protein</fullName>
    </submittedName>
</protein>
<evidence type="ECO:0000313" key="2">
    <source>
        <dbReference type="Proteomes" id="UP001174909"/>
    </source>
</evidence>
<name>A0AA35T8A6_GEOBA</name>
<dbReference type="EMBL" id="CASHTH010003299">
    <property type="protein sequence ID" value="CAI8043082.1"/>
    <property type="molecule type" value="Genomic_DNA"/>
</dbReference>
<keyword evidence="2" id="KW-1185">Reference proteome</keyword>
<reference evidence="1" key="1">
    <citation type="submission" date="2023-03" db="EMBL/GenBank/DDBJ databases">
        <authorList>
            <person name="Steffen K."/>
            <person name="Cardenas P."/>
        </authorList>
    </citation>
    <scope>NUCLEOTIDE SEQUENCE</scope>
</reference>
<dbReference type="Proteomes" id="UP001174909">
    <property type="component" value="Unassembled WGS sequence"/>
</dbReference>
<sequence>MASIAELLSSESRRLMLVSSLQHLVQHPGGLISFLKQLFNESLINLKSDDVRARARYHQFLRKMHELILAVNIYKGAVDNRPSCKKERTDAILMELNCEEEQYAKFDRNDESRFPRTISFIHEMDLWKKRVEKHYKRVKELFNDFLEKIEKMRESAEDTASTLNIMKRERYQR</sequence>
<comment type="caution">
    <text evidence="1">The sequence shown here is derived from an EMBL/GenBank/DDBJ whole genome shotgun (WGS) entry which is preliminary data.</text>
</comment>
<accession>A0AA35T8A6</accession>
<proteinExistence type="predicted"/>
<evidence type="ECO:0000313" key="1">
    <source>
        <dbReference type="EMBL" id="CAI8043082.1"/>
    </source>
</evidence>
<gene>
    <name evidence="1" type="ORF">GBAR_LOCUS23907</name>
</gene>